<dbReference type="Proteomes" id="UP001145114">
    <property type="component" value="Unassembled WGS sequence"/>
</dbReference>
<evidence type="ECO:0000313" key="1">
    <source>
        <dbReference type="EMBL" id="KAJ1676612.1"/>
    </source>
</evidence>
<name>A0ACC1HJH8_9FUNG</name>
<comment type="caution">
    <text evidence="1">The sequence shown here is derived from an EMBL/GenBank/DDBJ whole genome shotgun (WGS) entry which is preliminary data.</text>
</comment>
<dbReference type="EMBL" id="JAMZIH010003791">
    <property type="protein sequence ID" value="KAJ1676612.1"/>
    <property type="molecule type" value="Genomic_DNA"/>
</dbReference>
<evidence type="ECO:0000313" key="2">
    <source>
        <dbReference type="Proteomes" id="UP001145114"/>
    </source>
</evidence>
<keyword evidence="2" id="KW-1185">Reference proteome</keyword>
<sequence length="157" mass="17207">RRAREKLPPLAIHPDLMKSAQAHSDYQASIGAMTHADPNGSIISRISKYGFKWSSAAENVAMRQKSVVEVVDDWFKSKVHLDNILSNNAYVGFGFRNGAWTQHFATPPKYKGKNNAQPPPSQCPGLSAQISANIQLKGVLNLDFVGNAVNKIAHILN</sequence>
<accession>A0ACC1HJH8</accession>
<reference evidence="1" key="1">
    <citation type="submission" date="2022-06" db="EMBL/GenBank/DDBJ databases">
        <title>Phylogenomic reconstructions and comparative analyses of Kickxellomycotina fungi.</title>
        <authorList>
            <person name="Reynolds N.K."/>
            <person name="Stajich J.E."/>
            <person name="Barry K."/>
            <person name="Grigoriev I.V."/>
            <person name="Crous P."/>
            <person name="Smith M.E."/>
        </authorList>
    </citation>
    <scope>NUCLEOTIDE SEQUENCE</scope>
    <source>
        <strain evidence="1">RSA 2271</strain>
    </source>
</reference>
<gene>
    <name evidence="1" type="ORF">EV182_007836</name>
</gene>
<feature type="non-terminal residue" evidence="1">
    <location>
        <position position="1"/>
    </location>
</feature>
<protein>
    <submittedName>
        <fullName evidence="1">Uncharacterized protein</fullName>
    </submittedName>
</protein>
<organism evidence="1 2">
    <name type="scientific">Spiromyces aspiralis</name>
    <dbReference type="NCBI Taxonomy" id="68401"/>
    <lineage>
        <taxon>Eukaryota</taxon>
        <taxon>Fungi</taxon>
        <taxon>Fungi incertae sedis</taxon>
        <taxon>Zoopagomycota</taxon>
        <taxon>Kickxellomycotina</taxon>
        <taxon>Kickxellomycetes</taxon>
        <taxon>Kickxellales</taxon>
        <taxon>Kickxellaceae</taxon>
        <taxon>Spiromyces</taxon>
    </lineage>
</organism>
<proteinExistence type="predicted"/>